<evidence type="ECO:0000313" key="2">
    <source>
        <dbReference type="EMBL" id="SUZ63267.1"/>
    </source>
</evidence>
<reference evidence="2" key="1">
    <citation type="submission" date="2018-05" db="EMBL/GenBank/DDBJ databases">
        <authorList>
            <person name="Lanie J.A."/>
            <person name="Ng W.-L."/>
            <person name="Kazmierczak K.M."/>
            <person name="Andrzejewski T.M."/>
            <person name="Davidsen T.M."/>
            <person name="Wayne K.J."/>
            <person name="Tettelin H."/>
            <person name="Glass J.I."/>
            <person name="Rusch D."/>
            <person name="Podicherti R."/>
            <person name="Tsui H.-C.T."/>
            <person name="Winkler M.E."/>
        </authorList>
    </citation>
    <scope>NUCLEOTIDE SEQUENCE</scope>
</reference>
<feature type="domain" description="Carboxymuconolactone decarboxylase-like" evidence="1">
    <location>
        <begin position="2"/>
        <end position="73"/>
    </location>
</feature>
<evidence type="ECO:0000259" key="1">
    <source>
        <dbReference type="Pfam" id="PF02627"/>
    </source>
</evidence>
<dbReference type="InterPro" id="IPR003779">
    <property type="entry name" value="CMD-like"/>
</dbReference>
<proteinExistence type="predicted"/>
<dbReference type="InterPro" id="IPR029032">
    <property type="entry name" value="AhpD-like"/>
</dbReference>
<dbReference type="AlphaFoldDB" id="A0A381PAC1"/>
<protein>
    <recommendedName>
        <fullName evidence="1">Carboxymuconolactone decarboxylase-like domain-containing protein</fullName>
    </recommendedName>
</protein>
<gene>
    <name evidence="2" type="ORF">METZ01_LOCUS16121</name>
</gene>
<name>A0A381PAC1_9ZZZZ</name>
<accession>A0A381PAC1</accession>
<dbReference type="Pfam" id="PF02627">
    <property type="entry name" value="CMD"/>
    <property type="match status" value="1"/>
</dbReference>
<dbReference type="SUPFAM" id="SSF69118">
    <property type="entry name" value="AhpD-like"/>
    <property type="match status" value="1"/>
</dbReference>
<dbReference type="GO" id="GO:0051920">
    <property type="term" value="F:peroxiredoxin activity"/>
    <property type="evidence" value="ECO:0007669"/>
    <property type="project" value="InterPro"/>
</dbReference>
<organism evidence="2">
    <name type="scientific">marine metagenome</name>
    <dbReference type="NCBI Taxonomy" id="408172"/>
    <lineage>
        <taxon>unclassified sequences</taxon>
        <taxon>metagenomes</taxon>
        <taxon>ecological metagenomes</taxon>
    </lineage>
</organism>
<dbReference type="PANTHER" id="PTHR33570">
    <property type="entry name" value="4-CARBOXYMUCONOLACTONE DECARBOXYLASE FAMILY PROTEIN"/>
    <property type="match status" value="1"/>
</dbReference>
<sequence>MVRTLFAEVWTRDVLSMRDRRLLLMGVIATYGTVDIWNLQARAALQNGELDPNELRETLVLLASYAGYPNVAGLVGETEGVIAAWESEQQATND</sequence>
<dbReference type="EMBL" id="UINC01000912">
    <property type="protein sequence ID" value="SUZ63267.1"/>
    <property type="molecule type" value="Genomic_DNA"/>
</dbReference>
<dbReference type="Gene3D" id="1.20.1290.10">
    <property type="entry name" value="AhpD-like"/>
    <property type="match status" value="1"/>
</dbReference>
<dbReference type="InterPro" id="IPR052512">
    <property type="entry name" value="4CMD/NDH-1_regulator"/>
</dbReference>
<dbReference type="PANTHER" id="PTHR33570:SF2">
    <property type="entry name" value="CARBOXYMUCONOLACTONE DECARBOXYLASE-LIKE DOMAIN-CONTAINING PROTEIN"/>
    <property type="match status" value="1"/>
</dbReference>